<dbReference type="SUPFAM" id="SSF48452">
    <property type="entry name" value="TPR-like"/>
    <property type="match status" value="3"/>
</dbReference>
<dbReference type="Pfam" id="PF13432">
    <property type="entry name" value="TPR_16"/>
    <property type="match status" value="1"/>
</dbReference>
<dbReference type="InterPro" id="IPR013105">
    <property type="entry name" value="TPR_2"/>
</dbReference>
<dbReference type="Pfam" id="PF13181">
    <property type="entry name" value="TPR_8"/>
    <property type="match status" value="3"/>
</dbReference>
<sequence>MRHTNTKWVVRLVILLLLFTGILPVHTSELYAQRSTSKKSTKKKSSGKRKSTSKRKSSKKSKSKKSSASKKAQVKKYVDRGKKRYKAKNYRGALGDFKKAHKIAPSKTTNSYISRITGILKKGTSKKKVAVKAKKPTLSAIKLAGELYDLNNDLSDSRRRMGRAMKYLKPRQEKHLSKLESRPVYTTADFEQAADSAPHDLRMQRQLGLHYEVNGNWSKAKDVYLRQVARHYDNPDAHFFLGSLYQKLGDFQKAQQSYEEALDFDVNHKATLDAMAVHQKDSPAVEMSRQVLVRTAAKAPEGPAQQFTIIHEKINDGLFNDAIGMAEKAAEKYPDINGFIFLKAIAYNDLGEIDLAKAAFQQSIRMDPKHKESHLGLGNLYYNMGKYVYAALSFGDVVYLDPQDLDARYMHGLSYFNAQEWGLAASVWEDLLHYQSQHPIVRNLLPQAYYILAVEYNRLGEPRIGRTSFEKALSVNSNSYAWLPGAFRTLGKYYQEKGMHKESLVSYQEVLELRPNDSSAYTGMGVTYWKMNEHQLAKAAWNRSLQINPDANDAKGWLILSKRLGS</sequence>
<dbReference type="InterPro" id="IPR011990">
    <property type="entry name" value="TPR-like_helical_dom_sf"/>
</dbReference>
<keyword evidence="2" id="KW-0802">TPR repeat</keyword>
<dbReference type="PANTHER" id="PTHR44858">
    <property type="entry name" value="TETRATRICOPEPTIDE REPEAT PROTEIN 6"/>
    <property type="match status" value="1"/>
</dbReference>
<gene>
    <name evidence="4" type="ORF">METZ01_LOCUS181226</name>
</gene>
<feature type="compositionally biased region" description="Basic residues" evidence="3">
    <location>
        <begin position="36"/>
        <end position="74"/>
    </location>
</feature>
<organism evidence="4">
    <name type="scientific">marine metagenome</name>
    <dbReference type="NCBI Taxonomy" id="408172"/>
    <lineage>
        <taxon>unclassified sequences</taxon>
        <taxon>metagenomes</taxon>
        <taxon>ecological metagenomes</taxon>
    </lineage>
</organism>
<accession>A0A382CRE0</accession>
<dbReference type="EMBL" id="UINC01035643">
    <property type="protein sequence ID" value="SVB28372.1"/>
    <property type="molecule type" value="Genomic_DNA"/>
</dbReference>
<evidence type="ECO:0000256" key="2">
    <source>
        <dbReference type="ARBA" id="ARBA00022803"/>
    </source>
</evidence>
<keyword evidence="1" id="KW-0677">Repeat</keyword>
<evidence type="ECO:0000256" key="3">
    <source>
        <dbReference type="SAM" id="MobiDB-lite"/>
    </source>
</evidence>
<evidence type="ECO:0000256" key="1">
    <source>
        <dbReference type="ARBA" id="ARBA00022737"/>
    </source>
</evidence>
<dbReference type="AlphaFoldDB" id="A0A382CRE0"/>
<dbReference type="InterPro" id="IPR050498">
    <property type="entry name" value="Ycf3"/>
</dbReference>
<dbReference type="InterPro" id="IPR019734">
    <property type="entry name" value="TPR_rpt"/>
</dbReference>
<name>A0A382CRE0_9ZZZZ</name>
<dbReference type="SMART" id="SM00028">
    <property type="entry name" value="TPR"/>
    <property type="match status" value="8"/>
</dbReference>
<evidence type="ECO:0000313" key="4">
    <source>
        <dbReference type="EMBL" id="SVB28372.1"/>
    </source>
</evidence>
<feature type="region of interest" description="Disordered" evidence="3">
    <location>
        <begin position="32"/>
        <end position="82"/>
    </location>
</feature>
<dbReference type="Pfam" id="PF07719">
    <property type="entry name" value="TPR_2"/>
    <property type="match status" value="1"/>
</dbReference>
<dbReference type="PROSITE" id="PS50293">
    <property type="entry name" value="TPR_REGION"/>
    <property type="match status" value="1"/>
</dbReference>
<reference evidence="4" key="1">
    <citation type="submission" date="2018-05" db="EMBL/GenBank/DDBJ databases">
        <authorList>
            <person name="Lanie J.A."/>
            <person name="Ng W.-L."/>
            <person name="Kazmierczak K.M."/>
            <person name="Andrzejewski T.M."/>
            <person name="Davidsen T.M."/>
            <person name="Wayne K.J."/>
            <person name="Tettelin H."/>
            <person name="Glass J.I."/>
            <person name="Rusch D."/>
            <person name="Podicherti R."/>
            <person name="Tsui H.-C.T."/>
            <person name="Winkler M.E."/>
        </authorList>
    </citation>
    <scope>NUCLEOTIDE SEQUENCE</scope>
</reference>
<proteinExistence type="predicted"/>
<dbReference type="PANTHER" id="PTHR44858:SF1">
    <property type="entry name" value="UDP-N-ACETYLGLUCOSAMINE--PEPTIDE N-ACETYLGLUCOSAMINYLTRANSFERASE SPINDLY-RELATED"/>
    <property type="match status" value="1"/>
</dbReference>
<dbReference type="PROSITE" id="PS50005">
    <property type="entry name" value="TPR"/>
    <property type="match status" value="6"/>
</dbReference>
<dbReference type="Gene3D" id="1.25.40.10">
    <property type="entry name" value="Tetratricopeptide repeat domain"/>
    <property type="match status" value="3"/>
</dbReference>
<evidence type="ECO:0008006" key="5">
    <source>
        <dbReference type="Google" id="ProtNLM"/>
    </source>
</evidence>
<protein>
    <recommendedName>
        <fullName evidence="5">UDP-N-acetylglucosamine--peptide N-acetylglucosaminyltransferase SPINDLY</fullName>
    </recommendedName>
</protein>